<dbReference type="Proteomes" id="UP000077755">
    <property type="component" value="Chromosome 2"/>
</dbReference>
<feature type="compositionally biased region" description="Basic and acidic residues" evidence="1">
    <location>
        <begin position="1"/>
        <end position="20"/>
    </location>
</feature>
<reference evidence="2" key="2">
    <citation type="submission" date="2022-03" db="EMBL/GenBank/DDBJ databases">
        <title>Draft title - Genomic analysis of global carrot germplasm unveils the trajectory of domestication and the origin of high carotenoid orange carrot.</title>
        <authorList>
            <person name="Iorizzo M."/>
            <person name="Ellison S."/>
            <person name="Senalik D."/>
            <person name="Macko-Podgorni A."/>
            <person name="Grzebelus D."/>
            <person name="Bostan H."/>
            <person name="Rolling W."/>
            <person name="Curaba J."/>
            <person name="Simon P."/>
        </authorList>
    </citation>
    <scope>NUCLEOTIDE SEQUENCE</scope>
    <source>
        <tissue evidence="2">Leaf</tissue>
    </source>
</reference>
<name>A0AAF0WCY1_DAUCS</name>
<evidence type="ECO:0000313" key="3">
    <source>
        <dbReference type="Proteomes" id="UP000077755"/>
    </source>
</evidence>
<reference evidence="2" key="1">
    <citation type="journal article" date="2016" name="Nat. Genet.">
        <title>A high-quality carrot genome assembly provides new insights into carotenoid accumulation and asterid genome evolution.</title>
        <authorList>
            <person name="Iorizzo M."/>
            <person name="Ellison S."/>
            <person name="Senalik D."/>
            <person name="Zeng P."/>
            <person name="Satapoomin P."/>
            <person name="Huang J."/>
            <person name="Bowman M."/>
            <person name="Iovene M."/>
            <person name="Sanseverino W."/>
            <person name="Cavagnaro P."/>
            <person name="Yildiz M."/>
            <person name="Macko-Podgorni A."/>
            <person name="Moranska E."/>
            <person name="Grzebelus E."/>
            <person name="Grzebelus D."/>
            <person name="Ashrafi H."/>
            <person name="Zheng Z."/>
            <person name="Cheng S."/>
            <person name="Spooner D."/>
            <person name="Van Deynze A."/>
            <person name="Simon P."/>
        </authorList>
    </citation>
    <scope>NUCLEOTIDE SEQUENCE</scope>
    <source>
        <tissue evidence="2">Leaf</tissue>
    </source>
</reference>
<dbReference type="EMBL" id="CP093344">
    <property type="protein sequence ID" value="WOG87652.1"/>
    <property type="molecule type" value="Genomic_DNA"/>
</dbReference>
<sequence>MEVPESHFHDFDNDRTKESFAENQLSLGSLRRR</sequence>
<organism evidence="2 3">
    <name type="scientific">Daucus carota subsp. sativus</name>
    <name type="common">Carrot</name>
    <dbReference type="NCBI Taxonomy" id="79200"/>
    <lineage>
        <taxon>Eukaryota</taxon>
        <taxon>Viridiplantae</taxon>
        <taxon>Streptophyta</taxon>
        <taxon>Embryophyta</taxon>
        <taxon>Tracheophyta</taxon>
        <taxon>Spermatophyta</taxon>
        <taxon>Magnoliopsida</taxon>
        <taxon>eudicotyledons</taxon>
        <taxon>Gunneridae</taxon>
        <taxon>Pentapetalae</taxon>
        <taxon>asterids</taxon>
        <taxon>campanulids</taxon>
        <taxon>Apiales</taxon>
        <taxon>Apiaceae</taxon>
        <taxon>Apioideae</taxon>
        <taxon>Scandiceae</taxon>
        <taxon>Daucinae</taxon>
        <taxon>Daucus</taxon>
        <taxon>Daucus sect. Daucus</taxon>
    </lineage>
</organism>
<gene>
    <name evidence="2" type="ORF">DCAR_0206882</name>
</gene>
<proteinExistence type="predicted"/>
<dbReference type="AlphaFoldDB" id="A0AAF0WCY1"/>
<evidence type="ECO:0000313" key="2">
    <source>
        <dbReference type="EMBL" id="WOG87652.1"/>
    </source>
</evidence>
<accession>A0AAF0WCY1</accession>
<keyword evidence="3" id="KW-1185">Reference proteome</keyword>
<feature type="region of interest" description="Disordered" evidence="1">
    <location>
        <begin position="1"/>
        <end position="33"/>
    </location>
</feature>
<protein>
    <submittedName>
        <fullName evidence="2">Uncharacterized protein</fullName>
    </submittedName>
</protein>
<evidence type="ECO:0000256" key="1">
    <source>
        <dbReference type="SAM" id="MobiDB-lite"/>
    </source>
</evidence>